<dbReference type="EMBL" id="VNJI01000067">
    <property type="protein sequence ID" value="TVY01870.1"/>
    <property type="molecule type" value="Genomic_DNA"/>
</dbReference>
<feature type="transmembrane region" description="Helical" evidence="7">
    <location>
        <begin position="45"/>
        <end position="67"/>
    </location>
</feature>
<dbReference type="InterPro" id="IPR000515">
    <property type="entry name" value="MetI-like"/>
</dbReference>
<reference evidence="9 10" key="1">
    <citation type="submission" date="2019-07" db="EMBL/GenBank/DDBJ databases">
        <authorList>
            <person name="Kim J."/>
        </authorList>
    </citation>
    <scope>NUCLEOTIDE SEQUENCE [LARGE SCALE GENOMIC DNA]</scope>
    <source>
        <strain evidence="9 10">JC52</strain>
    </source>
</reference>
<dbReference type="Proteomes" id="UP000317036">
    <property type="component" value="Unassembled WGS sequence"/>
</dbReference>
<keyword evidence="3" id="KW-1003">Cell membrane</keyword>
<name>A0A559JPT4_9BACL</name>
<feature type="transmembrane region" description="Helical" evidence="7">
    <location>
        <begin position="275"/>
        <end position="296"/>
    </location>
</feature>
<dbReference type="PANTHER" id="PTHR43744:SF8">
    <property type="entry name" value="SN-GLYCEROL-3-PHOSPHATE TRANSPORT SYSTEM PERMEASE PROTEIN UGPE"/>
    <property type="match status" value="1"/>
</dbReference>
<dbReference type="Pfam" id="PF00528">
    <property type="entry name" value="BPD_transp_1"/>
    <property type="match status" value="1"/>
</dbReference>
<organism evidence="9 10">
    <name type="scientific">Paenibacillus cremeus</name>
    <dbReference type="NCBI Taxonomy" id="2163881"/>
    <lineage>
        <taxon>Bacteria</taxon>
        <taxon>Bacillati</taxon>
        <taxon>Bacillota</taxon>
        <taxon>Bacilli</taxon>
        <taxon>Bacillales</taxon>
        <taxon>Paenibacillaceae</taxon>
        <taxon>Paenibacillus</taxon>
    </lineage>
</organism>
<protein>
    <submittedName>
        <fullName evidence="9">Carbohydrate ABC transporter permease</fullName>
    </submittedName>
</protein>
<dbReference type="OrthoDB" id="9771544at2"/>
<sequence>MKDMAVDLKRTVPAATSIEHRKSKPKPNGSLIHPRMTAAKVGGEVLRHAVLILASVIMILPFLWMILSSFKPGDEIFTSSFFALPSHWVWKNYVTAWHAAPFGRFFLNSLIIAIGVVVGQILTCSFAAYALTWVNLWGRKFWFLFIIATTMIPFESTIIPSYLVVKQLGWMNSYAGLIAPGITSVFGIFLLRQFFLTVPRELFEAARMDGCTHFGMLFRVILPLSKTVLATMSLFAFLHAWNSYLWPLMITNSTDMRTVQIGLRYMINVELGTQWPSLMAASTLIILPVLIVFLLLQKYFIRGVMQSGIKA</sequence>
<evidence type="ECO:0000259" key="8">
    <source>
        <dbReference type="PROSITE" id="PS50928"/>
    </source>
</evidence>
<gene>
    <name evidence="9" type="ORF">FPZ49_31995</name>
</gene>
<comment type="subcellular location">
    <subcellularLocation>
        <location evidence="1 7">Cell membrane</location>
        <topology evidence="1 7">Multi-pass membrane protein</topology>
    </subcellularLocation>
</comment>
<dbReference type="GO" id="GO:0055085">
    <property type="term" value="P:transmembrane transport"/>
    <property type="evidence" value="ECO:0007669"/>
    <property type="project" value="InterPro"/>
</dbReference>
<comment type="caution">
    <text evidence="9">The sequence shown here is derived from an EMBL/GenBank/DDBJ whole genome shotgun (WGS) entry which is preliminary data.</text>
</comment>
<dbReference type="AlphaFoldDB" id="A0A559JPT4"/>
<feature type="transmembrane region" description="Helical" evidence="7">
    <location>
        <begin position="216"/>
        <end position="241"/>
    </location>
</feature>
<dbReference type="CDD" id="cd06261">
    <property type="entry name" value="TM_PBP2"/>
    <property type="match status" value="1"/>
</dbReference>
<keyword evidence="6 7" id="KW-0472">Membrane</keyword>
<dbReference type="GO" id="GO:0005886">
    <property type="term" value="C:plasma membrane"/>
    <property type="evidence" value="ECO:0007669"/>
    <property type="project" value="UniProtKB-SubCell"/>
</dbReference>
<evidence type="ECO:0000256" key="3">
    <source>
        <dbReference type="ARBA" id="ARBA00022475"/>
    </source>
</evidence>
<evidence type="ECO:0000313" key="10">
    <source>
        <dbReference type="Proteomes" id="UP000317036"/>
    </source>
</evidence>
<evidence type="ECO:0000256" key="7">
    <source>
        <dbReference type="RuleBase" id="RU363032"/>
    </source>
</evidence>
<evidence type="ECO:0000256" key="6">
    <source>
        <dbReference type="ARBA" id="ARBA00023136"/>
    </source>
</evidence>
<evidence type="ECO:0000256" key="1">
    <source>
        <dbReference type="ARBA" id="ARBA00004651"/>
    </source>
</evidence>
<keyword evidence="5 7" id="KW-1133">Transmembrane helix</keyword>
<feature type="transmembrane region" description="Helical" evidence="7">
    <location>
        <begin position="174"/>
        <end position="195"/>
    </location>
</feature>
<keyword evidence="2 7" id="KW-0813">Transport</keyword>
<feature type="domain" description="ABC transmembrane type-1" evidence="8">
    <location>
        <begin position="106"/>
        <end position="296"/>
    </location>
</feature>
<comment type="similarity">
    <text evidence="7">Belongs to the binding-protein-dependent transport system permease family.</text>
</comment>
<evidence type="ECO:0000256" key="4">
    <source>
        <dbReference type="ARBA" id="ARBA00022692"/>
    </source>
</evidence>
<dbReference type="PROSITE" id="PS50928">
    <property type="entry name" value="ABC_TM1"/>
    <property type="match status" value="1"/>
</dbReference>
<proteinExistence type="inferred from homology"/>
<dbReference type="InterPro" id="IPR035906">
    <property type="entry name" value="MetI-like_sf"/>
</dbReference>
<dbReference type="Gene3D" id="1.10.3720.10">
    <property type="entry name" value="MetI-like"/>
    <property type="match status" value="1"/>
</dbReference>
<accession>A0A559JPT4</accession>
<evidence type="ECO:0000256" key="5">
    <source>
        <dbReference type="ARBA" id="ARBA00022989"/>
    </source>
</evidence>
<keyword evidence="4 7" id="KW-0812">Transmembrane</keyword>
<feature type="transmembrane region" description="Helical" evidence="7">
    <location>
        <begin position="105"/>
        <end position="129"/>
    </location>
</feature>
<keyword evidence="10" id="KW-1185">Reference proteome</keyword>
<evidence type="ECO:0000313" key="9">
    <source>
        <dbReference type="EMBL" id="TVY01870.1"/>
    </source>
</evidence>
<dbReference type="PANTHER" id="PTHR43744">
    <property type="entry name" value="ABC TRANSPORTER PERMEASE PROTEIN MG189-RELATED-RELATED"/>
    <property type="match status" value="1"/>
</dbReference>
<dbReference type="SUPFAM" id="SSF161098">
    <property type="entry name" value="MetI-like"/>
    <property type="match status" value="1"/>
</dbReference>
<evidence type="ECO:0000256" key="2">
    <source>
        <dbReference type="ARBA" id="ARBA00022448"/>
    </source>
</evidence>
<feature type="transmembrane region" description="Helical" evidence="7">
    <location>
        <begin position="141"/>
        <end position="162"/>
    </location>
</feature>